<feature type="domain" description="Carbohydrate kinase FGGY N-terminal" evidence="10">
    <location>
        <begin position="4"/>
        <end position="245"/>
    </location>
</feature>
<evidence type="ECO:0000256" key="5">
    <source>
        <dbReference type="ARBA" id="ARBA00022777"/>
    </source>
</evidence>
<evidence type="ECO:0000256" key="7">
    <source>
        <dbReference type="ARBA" id="ARBA00023277"/>
    </source>
</evidence>
<evidence type="ECO:0000256" key="1">
    <source>
        <dbReference type="ARBA" id="ARBA00009156"/>
    </source>
</evidence>
<evidence type="ECO:0000313" key="13">
    <source>
        <dbReference type="Proteomes" id="UP001149400"/>
    </source>
</evidence>
<keyword evidence="7 8" id="KW-0119">Carbohydrate metabolism</keyword>
<evidence type="ECO:0000259" key="11">
    <source>
        <dbReference type="Pfam" id="PF02782"/>
    </source>
</evidence>
<keyword evidence="5 8" id="KW-0418">Kinase</keyword>
<evidence type="ECO:0000256" key="2">
    <source>
        <dbReference type="ARBA" id="ARBA00022629"/>
    </source>
</evidence>
<dbReference type="EMBL" id="JAJUBC010000013">
    <property type="protein sequence ID" value="MDD1794002.1"/>
    <property type="molecule type" value="Genomic_DNA"/>
</dbReference>
<dbReference type="InterPro" id="IPR018485">
    <property type="entry name" value="FGGY_C"/>
</dbReference>
<keyword evidence="2 8" id="KW-0859">Xylose metabolism</keyword>
<keyword evidence="13" id="KW-1185">Reference proteome</keyword>
<dbReference type="EC" id="2.7.1.17" evidence="8 9"/>
<keyword evidence="6 8" id="KW-0067">ATP-binding</keyword>
<accession>A0ABT5R148</accession>
<dbReference type="Pfam" id="PF00370">
    <property type="entry name" value="FGGY_N"/>
    <property type="match status" value="1"/>
</dbReference>
<comment type="function">
    <text evidence="8">Catalyzes the phosphorylation of D-xylulose to D-xylulose 5-phosphate.</text>
</comment>
<dbReference type="Gene3D" id="3.30.420.40">
    <property type="match status" value="2"/>
</dbReference>
<comment type="similarity">
    <text evidence="1 8 9">Belongs to the FGGY kinase family.</text>
</comment>
<feature type="domain" description="Carbohydrate kinase FGGY C-terminal" evidence="11">
    <location>
        <begin position="255"/>
        <end position="437"/>
    </location>
</feature>
<evidence type="ECO:0000256" key="6">
    <source>
        <dbReference type="ARBA" id="ARBA00022840"/>
    </source>
</evidence>
<dbReference type="NCBIfam" id="TIGR01312">
    <property type="entry name" value="XylB"/>
    <property type="match status" value="1"/>
</dbReference>
<feature type="binding site" evidence="8">
    <location>
        <begin position="81"/>
        <end position="82"/>
    </location>
    <ligand>
        <name>substrate</name>
    </ligand>
</feature>
<dbReference type="InterPro" id="IPR006000">
    <property type="entry name" value="Xylulokinase"/>
</dbReference>
<dbReference type="Proteomes" id="UP001149400">
    <property type="component" value="Unassembled WGS sequence"/>
</dbReference>
<evidence type="ECO:0000259" key="10">
    <source>
        <dbReference type="Pfam" id="PF00370"/>
    </source>
</evidence>
<reference evidence="12" key="1">
    <citation type="submission" date="2021-12" db="EMBL/GenBank/DDBJ databases">
        <title>Enterovibrio ZSDZ35 sp. nov. and Enterovibrio ZSDZ42 sp. nov., isolated from coastal seawater in Qingdao.</title>
        <authorList>
            <person name="Zhang P."/>
        </authorList>
    </citation>
    <scope>NUCLEOTIDE SEQUENCE</scope>
    <source>
        <strain evidence="12">ZSDZ42</strain>
    </source>
</reference>
<dbReference type="HAMAP" id="MF_02220">
    <property type="entry name" value="XylB"/>
    <property type="match status" value="1"/>
</dbReference>
<keyword evidence="3 8" id="KW-0808">Transferase</keyword>
<sequence length="491" mass="53545">MTAYLGIDIGTSAVKVLLVDSLGNVHDSHTETYGIDSPKPLWNEQNPDIWWRATCSSIHALKSKNTTVWQDIAAIGLSGQMHGAVCLDENGTPLRPAILWNDGRAFEQSQTLNRICPNIGHVAGVPAMPGFTAPKLLWLYDNEPELFRRIHKVLLPKDYVRLQLTGTYFTDISDAAGTLWLDEAKRNWDDDILGACHLNRSQMPSLAEGNENTGALLAHVAIEWGLSQDVFVVGGAGDASAGGIGIGAINEGDAFLSLGTSGQIFVAKEQYTANPDAYIHAFAHALPNRWCHMACLLNGASPLNWFASITSTPIATLLEEAESHYDIHQTVYFLPYLTGERTPHNNPFATGAFDGLTAHTQRYDMAVAILEGIAFSFRDCIEALNQNDHPLTALGAIGGGTKSAFWLQILADVLNVSIHKYQGSETGPAMGAARLAILGHTQQDIEAICTAPSVERVFQPNRNRHSVYLKKHAHFGQLYQALLPTNRQETC</sequence>
<dbReference type="PIRSF" id="PIRSF000538">
    <property type="entry name" value="GlpK"/>
    <property type="match status" value="1"/>
</dbReference>
<dbReference type="PROSITE" id="PS00933">
    <property type="entry name" value="FGGY_KINASES_1"/>
    <property type="match status" value="1"/>
</dbReference>
<dbReference type="InterPro" id="IPR050406">
    <property type="entry name" value="FGGY_Carb_Kinase"/>
</dbReference>
<feature type="active site" description="Proton acceptor" evidence="8">
    <location>
        <position position="238"/>
    </location>
</feature>
<evidence type="ECO:0000313" key="12">
    <source>
        <dbReference type="EMBL" id="MDD1794002.1"/>
    </source>
</evidence>
<dbReference type="PANTHER" id="PTHR43095">
    <property type="entry name" value="SUGAR KINASE"/>
    <property type="match status" value="1"/>
</dbReference>
<dbReference type="GO" id="GO:0004856">
    <property type="term" value="F:D-xylulokinase activity"/>
    <property type="evidence" value="ECO:0007669"/>
    <property type="project" value="UniProtKB-EC"/>
</dbReference>
<evidence type="ECO:0000256" key="3">
    <source>
        <dbReference type="ARBA" id="ARBA00022679"/>
    </source>
</evidence>
<dbReference type="InterPro" id="IPR018484">
    <property type="entry name" value="FGGY_N"/>
</dbReference>
<name>A0ABT5R148_9GAMM</name>
<dbReference type="InterPro" id="IPR043129">
    <property type="entry name" value="ATPase_NBD"/>
</dbReference>
<evidence type="ECO:0000256" key="9">
    <source>
        <dbReference type="RuleBase" id="RU364073"/>
    </source>
</evidence>
<proteinExistence type="inferred from homology"/>
<evidence type="ECO:0000256" key="8">
    <source>
        <dbReference type="HAMAP-Rule" id="MF_02220"/>
    </source>
</evidence>
<keyword evidence="4 8" id="KW-0547">Nucleotide-binding</keyword>
<gene>
    <name evidence="8 9 12" type="primary">xylB</name>
    <name evidence="12" type="ORF">LRP50_12745</name>
</gene>
<dbReference type="InterPro" id="IPR000577">
    <property type="entry name" value="Carb_kinase_FGGY"/>
</dbReference>
<comment type="caution">
    <text evidence="12">The sequence shown here is derived from an EMBL/GenBank/DDBJ whole genome shotgun (WGS) entry which is preliminary data.</text>
</comment>
<evidence type="ECO:0000256" key="4">
    <source>
        <dbReference type="ARBA" id="ARBA00022741"/>
    </source>
</evidence>
<dbReference type="RefSeq" id="WP_274164846.1">
    <property type="nucleotide sequence ID" value="NZ_JAJUBC010000013.1"/>
</dbReference>
<dbReference type="Pfam" id="PF02782">
    <property type="entry name" value="FGGY_C"/>
    <property type="match status" value="1"/>
</dbReference>
<dbReference type="PANTHER" id="PTHR43095:SF6">
    <property type="entry name" value="XYLULOSE KINASE"/>
    <property type="match status" value="1"/>
</dbReference>
<comment type="catalytic activity">
    <reaction evidence="8 9">
        <text>D-xylulose + ATP = D-xylulose 5-phosphate + ADP + H(+)</text>
        <dbReference type="Rhea" id="RHEA:10964"/>
        <dbReference type="ChEBI" id="CHEBI:15378"/>
        <dbReference type="ChEBI" id="CHEBI:17140"/>
        <dbReference type="ChEBI" id="CHEBI:30616"/>
        <dbReference type="ChEBI" id="CHEBI:57737"/>
        <dbReference type="ChEBI" id="CHEBI:456216"/>
        <dbReference type="EC" id="2.7.1.17"/>
    </reaction>
</comment>
<protein>
    <recommendedName>
        <fullName evidence="8 9">Xylulose kinase</fullName>
        <shortName evidence="8 9">Xylulokinase</shortName>
        <ecNumber evidence="8 9">2.7.1.17</ecNumber>
    </recommendedName>
</protein>
<dbReference type="InterPro" id="IPR018483">
    <property type="entry name" value="Carb_kinase_FGGY_CS"/>
</dbReference>
<organism evidence="12 13">
    <name type="scientific">Enterovibrio gelatinilyticus</name>
    <dbReference type="NCBI Taxonomy" id="2899819"/>
    <lineage>
        <taxon>Bacteria</taxon>
        <taxon>Pseudomonadati</taxon>
        <taxon>Pseudomonadota</taxon>
        <taxon>Gammaproteobacteria</taxon>
        <taxon>Vibrionales</taxon>
        <taxon>Vibrionaceae</taxon>
        <taxon>Enterovibrio</taxon>
    </lineage>
</organism>
<dbReference type="SUPFAM" id="SSF53067">
    <property type="entry name" value="Actin-like ATPase domain"/>
    <property type="match status" value="2"/>
</dbReference>
<dbReference type="CDD" id="cd07808">
    <property type="entry name" value="ASKHA_NBD_FGGY_EcXK-like"/>
    <property type="match status" value="1"/>
</dbReference>
<feature type="site" description="Important for activity" evidence="8">
    <location>
        <position position="8"/>
    </location>
</feature>